<keyword evidence="5" id="KW-1185">Reference proteome</keyword>
<feature type="signal peptide" evidence="2">
    <location>
        <begin position="1"/>
        <end position="26"/>
    </location>
</feature>
<proteinExistence type="predicted"/>
<evidence type="ECO:0000313" key="4">
    <source>
        <dbReference type="EMBL" id="MEL1249812.1"/>
    </source>
</evidence>
<keyword evidence="2" id="KW-0732">Signal</keyword>
<feature type="domain" description="CHAT" evidence="3">
    <location>
        <begin position="571"/>
        <end position="902"/>
    </location>
</feature>
<gene>
    <name evidence="4" type="ORF">AAEO60_03920</name>
</gene>
<evidence type="ECO:0000313" key="5">
    <source>
        <dbReference type="Proteomes" id="UP001497045"/>
    </source>
</evidence>
<dbReference type="Proteomes" id="UP001497045">
    <property type="component" value="Unassembled WGS sequence"/>
</dbReference>
<evidence type="ECO:0000256" key="1">
    <source>
        <dbReference type="SAM" id="MobiDB-lite"/>
    </source>
</evidence>
<protein>
    <submittedName>
        <fullName evidence="4">CHAT domain-containing protein</fullName>
    </submittedName>
</protein>
<accession>A0ABU9IBL0</accession>
<comment type="caution">
    <text evidence="4">The sequence shown here is derived from an EMBL/GenBank/DDBJ whole genome shotgun (WGS) entry which is preliminary data.</text>
</comment>
<dbReference type="Pfam" id="PF12770">
    <property type="entry name" value="CHAT"/>
    <property type="match status" value="1"/>
</dbReference>
<feature type="chain" id="PRO_5047378194" evidence="2">
    <location>
        <begin position="27"/>
        <end position="904"/>
    </location>
</feature>
<dbReference type="RefSeq" id="WP_341672338.1">
    <property type="nucleotide sequence ID" value="NZ_JBBYHV010000001.1"/>
</dbReference>
<dbReference type="InterPro" id="IPR024983">
    <property type="entry name" value="CHAT_dom"/>
</dbReference>
<evidence type="ECO:0000259" key="3">
    <source>
        <dbReference type="Pfam" id="PF12770"/>
    </source>
</evidence>
<organism evidence="4 5">
    <name type="scientific">Aurantiacibacter gilvus</name>
    <dbReference type="NCBI Taxonomy" id="3139141"/>
    <lineage>
        <taxon>Bacteria</taxon>
        <taxon>Pseudomonadati</taxon>
        <taxon>Pseudomonadota</taxon>
        <taxon>Alphaproteobacteria</taxon>
        <taxon>Sphingomonadales</taxon>
        <taxon>Erythrobacteraceae</taxon>
        <taxon>Aurantiacibacter</taxon>
    </lineage>
</organism>
<evidence type="ECO:0000256" key="2">
    <source>
        <dbReference type="SAM" id="SignalP"/>
    </source>
</evidence>
<name>A0ABU9IBL0_9SPHN</name>
<sequence length="904" mass="97954">MIGKRLFASLLAVLAASMAFTPSAVAQRPPSPAVQEALDSDPRFAELFNAEADSDAEALDQEFAVVGYVGDTYPRDGELYLELLADAVGLANIVDYDGRYESELRERLIEAVPLAEATLGPDHNDTELMVAWREILLEQAGEGNGDYENVYTGFDEEADEEPYAWLADFPYANEAMRQQMAALREAAEGQSGEALIAIFREAARLEEDYGGVFWPGYQAARFAILDELYQIGEWEQMEREAKDLLVIYTEGGDLGNELAITVGQYLALARETQFDLEGATAALAPLVTHPTANRVPPELISPKTGDPMQPDHREGQARSQLARLLLESDGDVDLALESARFGTRYLIGYRQGRPFTQDVEAAIDREFRAPRDEPFGQDARQQFANLVEAAWRVRESGDSDDTALFAEAFAAAQESAQDRTTPAIARVAALAVAERAGLDGLAREREELGIAMQTLDGQEFLRARARQQDIDRELQEAAPEFFSLIRPSALTPEEAQALLLPGEAMLLVLPTQYGTHVLALTPDATAWHKSEWTEQDIRSQARVLRNDLDPWGAGIVNNWDGGFDANSAWILYRELIEPLMPTLEGSDALLYATGPALSSIPLTVLLLDEPAEADERHHDYRAMQWLGDRFAMAQLPSLSSLAFLRRDGAATSGARTMVGFADPVLEGEAATRGGRNAGLVGSQRLATVAGPGSNQTALADLTSLRALSRLPGTAREVQMLAQALAVDEHSVFIGPAATETAVKTQDLSDVRYLVFATHGLTAGEGGIASEPGLVFTPPEEATMADDGLLTASEILSLDLSADWVMLSACNTAAADGIGGGGLSGLARSFFYAGARSLLASHWPVIDEIAPLLTSTSVRMLEDNPGMSRAEALQQAMIDVRNNADIERADHPSSWAPFITVGDLR</sequence>
<feature type="region of interest" description="Disordered" evidence="1">
    <location>
        <begin position="293"/>
        <end position="314"/>
    </location>
</feature>
<dbReference type="EMBL" id="JBBYHV010000001">
    <property type="protein sequence ID" value="MEL1249812.1"/>
    <property type="molecule type" value="Genomic_DNA"/>
</dbReference>
<reference evidence="4 5" key="1">
    <citation type="submission" date="2024-04" db="EMBL/GenBank/DDBJ databases">
        <title>Aurantiacibacter sp. DGU6 16S ribosomal RNA gene Genome sequencing and assembly.</title>
        <authorList>
            <person name="Park S."/>
        </authorList>
    </citation>
    <scope>NUCLEOTIDE SEQUENCE [LARGE SCALE GENOMIC DNA]</scope>
    <source>
        <strain evidence="4 5">DGU6</strain>
    </source>
</reference>